<feature type="domain" description="Response regulatory" evidence="3">
    <location>
        <begin position="16"/>
        <end position="132"/>
    </location>
</feature>
<dbReference type="SUPFAM" id="SSF52172">
    <property type="entry name" value="CheY-like"/>
    <property type="match status" value="1"/>
</dbReference>
<proteinExistence type="predicted"/>
<dbReference type="InterPro" id="IPR011006">
    <property type="entry name" value="CheY-like_superfamily"/>
</dbReference>
<name>A0A1U7HV69_9CHRO</name>
<reference evidence="4 5" key="1">
    <citation type="submission" date="2016-11" db="EMBL/GenBank/DDBJ databases">
        <title>Draft Genome Sequences of Nine Cyanobacterial Strains from Diverse Habitats.</title>
        <authorList>
            <person name="Zhu T."/>
            <person name="Hou S."/>
            <person name="Lu X."/>
            <person name="Hess W.R."/>
        </authorList>
    </citation>
    <scope>NUCLEOTIDE SEQUENCE [LARGE SCALE GENOMIC DNA]</scope>
    <source>
        <strain evidence="4 5">5.2 s.c.1</strain>
    </source>
</reference>
<dbReference type="Proteomes" id="UP000185984">
    <property type="component" value="Unassembled WGS sequence"/>
</dbReference>
<dbReference type="EMBL" id="MRCC01000006">
    <property type="protein sequence ID" value="OKH27486.1"/>
    <property type="molecule type" value="Genomic_DNA"/>
</dbReference>
<protein>
    <submittedName>
        <fullName evidence="4">Response regulator</fullName>
    </submittedName>
</protein>
<evidence type="ECO:0000313" key="4">
    <source>
        <dbReference type="EMBL" id="OKH27486.1"/>
    </source>
</evidence>
<keyword evidence="1 2" id="KW-0597">Phosphoprotein</keyword>
<evidence type="ECO:0000256" key="1">
    <source>
        <dbReference type="ARBA" id="ARBA00022553"/>
    </source>
</evidence>
<dbReference type="SMART" id="SM00448">
    <property type="entry name" value="REC"/>
    <property type="match status" value="1"/>
</dbReference>
<feature type="modified residue" description="4-aspartylphosphate" evidence="2">
    <location>
        <position position="65"/>
    </location>
</feature>
<dbReference type="STRING" id="247279.NIES1031_09430"/>
<dbReference type="PANTHER" id="PTHR44591">
    <property type="entry name" value="STRESS RESPONSE REGULATOR PROTEIN 1"/>
    <property type="match status" value="1"/>
</dbReference>
<evidence type="ECO:0000313" key="5">
    <source>
        <dbReference type="Proteomes" id="UP000185984"/>
    </source>
</evidence>
<dbReference type="PANTHER" id="PTHR44591:SF3">
    <property type="entry name" value="RESPONSE REGULATORY DOMAIN-CONTAINING PROTEIN"/>
    <property type="match status" value="1"/>
</dbReference>
<comment type="caution">
    <text evidence="4">The sequence shown here is derived from an EMBL/GenBank/DDBJ whole genome shotgun (WGS) entry which is preliminary data.</text>
</comment>
<evidence type="ECO:0000256" key="2">
    <source>
        <dbReference type="PROSITE-ProRule" id="PRU00169"/>
    </source>
</evidence>
<gene>
    <name evidence="4" type="ORF">NIES1031_09430</name>
</gene>
<dbReference type="InterPro" id="IPR050595">
    <property type="entry name" value="Bact_response_regulator"/>
</dbReference>
<keyword evidence="5" id="KW-1185">Reference proteome</keyword>
<evidence type="ECO:0000259" key="3">
    <source>
        <dbReference type="PROSITE" id="PS50110"/>
    </source>
</evidence>
<sequence length="139" mass="15352">MEVLLTSNKQIVNQPLVLAVDDDEDSLYLVTEVVKGSNLSCMTATDGKTALSLAQLYQPNLILLDILLPDLNGVEVLYHLRRNPQTQDIPVIAVTALAKEEDCDRVMAAGCDGYLTKPYMLDDLEDLIFRYLCFTAATA</sequence>
<dbReference type="PROSITE" id="PS50110">
    <property type="entry name" value="RESPONSE_REGULATORY"/>
    <property type="match status" value="1"/>
</dbReference>
<dbReference type="Gene3D" id="3.40.50.2300">
    <property type="match status" value="1"/>
</dbReference>
<organism evidence="4 5">
    <name type="scientific">Chroogloeocystis siderophila 5.2 s.c.1</name>
    <dbReference type="NCBI Taxonomy" id="247279"/>
    <lineage>
        <taxon>Bacteria</taxon>
        <taxon>Bacillati</taxon>
        <taxon>Cyanobacteriota</taxon>
        <taxon>Cyanophyceae</taxon>
        <taxon>Oscillatoriophycideae</taxon>
        <taxon>Chroococcales</taxon>
        <taxon>Chroococcaceae</taxon>
        <taxon>Chroogloeocystis</taxon>
    </lineage>
</organism>
<dbReference type="OrthoDB" id="514180at2"/>
<dbReference type="AlphaFoldDB" id="A0A1U7HV69"/>
<dbReference type="Pfam" id="PF00072">
    <property type="entry name" value="Response_reg"/>
    <property type="match status" value="1"/>
</dbReference>
<dbReference type="GO" id="GO:0000160">
    <property type="term" value="P:phosphorelay signal transduction system"/>
    <property type="evidence" value="ECO:0007669"/>
    <property type="project" value="InterPro"/>
</dbReference>
<accession>A0A1U7HV69</accession>
<dbReference type="InterPro" id="IPR001789">
    <property type="entry name" value="Sig_transdc_resp-reg_receiver"/>
</dbReference>